<keyword evidence="4" id="KW-0547">Nucleotide-binding</keyword>
<dbReference type="Gene3D" id="1.10.510.10">
    <property type="entry name" value="Transferase(Phosphotransferase) domain 1"/>
    <property type="match status" value="1"/>
</dbReference>
<keyword evidence="5 8" id="KW-0418">Kinase</keyword>
<dbReference type="SUPFAM" id="SSF56112">
    <property type="entry name" value="Protein kinase-like (PK-like)"/>
    <property type="match status" value="1"/>
</dbReference>
<accession>A0A239NGV8</accession>
<feature type="domain" description="Protein kinase" evidence="7">
    <location>
        <begin position="23"/>
        <end position="297"/>
    </location>
</feature>
<evidence type="ECO:0000256" key="4">
    <source>
        <dbReference type="ARBA" id="ARBA00022741"/>
    </source>
</evidence>
<evidence type="ECO:0000256" key="6">
    <source>
        <dbReference type="ARBA" id="ARBA00022840"/>
    </source>
</evidence>
<keyword evidence="9" id="KW-1185">Reference proteome</keyword>
<keyword evidence="2" id="KW-0723">Serine/threonine-protein kinase</keyword>
<keyword evidence="3" id="KW-0808">Transferase</keyword>
<dbReference type="EC" id="2.7.11.1" evidence="1"/>
<dbReference type="GO" id="GO:0005524">
    <property type="term" value="F:ATP binding"/>
    <property type="evidence" value="ECO:0007669"/>
    <property type="project" value="UniProtKB-KW"/>
</dbReference>
<evidence type="ECO:0000256" key="2">
    <source>
        <dbReference type="ARBA" id="ARBA00022527"/>
    </source>
</evidence>
<organism evidence="8 9">
    <name type="scientific">Actinomadura meyerae</name>
    <dbReference type="NCBI Taxonomy" id="240840"/>
    <lineage>
        <taxon>Bacteria</taxon>
        <taxon>Bacillati</taxon>
        <taxon>Actinomycetota</taxon>
        <taxon>Actinomycetes</taxon>
        <taxon>Streptosporangiales</taxon>
        <taxon>Thermomonosporaceae</taxon>
        <taxon>Actinomadura</taxon>
    </lineage>
</organism>
<evidence type="ECO:0000313" key="8">
    <source>
        <dbReference type="EMBL" id="SNT54187.1"/>
    </source>
</evidence>
<gene>
    <name evidence="8" type="ORF">SAMN05443665_104153</name>
</gene>
<keyword evidence="6" id="KW-0067">ATP-binding</keyword>
<dbReference type="InterPro" id="IPR000719">
    <property type="entry name" value="Prot_kinase_dom"/>
</dbReference>
<dbReference type="Pfam" id="PF00069">
    <property type="entry name" value="Pkinase"/>
    <property type="match status" value="1"/>
</dbReference>
<evidence type="ECO:0000256" key="1">
    <source>
        <dbReference type="ARBA" id="ARBA00012513"/>
    </source>
</evidence>
<dbReference type="Proteomes" id="UP000198318">
    <property type="component" value="Unassembled WGS sequence"/>
</dbReference>
<dbReference type="SUPFAM" id="SSF89372">
    <property type="entry name" value="Fucose-specific lectin"/>
    <property type="match status" value="1"/>
</dbReference>
<dbReference type="AlphaFoldDB" id="A0A239NGV8"/>
<dbReference type="EMBL" id="FZOR01000041">
    <property type="protein sequence ID" value="SNT54187.1"/>
    <property type="molecule type" value="Genomic_DNA"/>
</dbReference>
<dbReference type="InterPro" id="IPR011009">
    <property type="entry name" value="Kinase-like_dom_sf"/>
</dbReference>
<dbReference type="OrthoDB" id="5181219at2"/>
<dbReference type="PROSITE" id="PS50011">
    <property type="entry name" value="PROTEIN_KINASE_DOM"/>
    <property type="match status" value="1"/>
</dbReference>
<name>A0A239NGV8_9ACTN</name>
<dbReference type="GO" id="GO:0004674">
    <property type="term" value="F:protein serine/threonine kinase activity"/>
    <property type="evidence" value="ECO:0007669"/>
    <property type="project" value="UniProtKB-KW"/>
</dbReference>
<evidence type="ECO:0000259" key="7">
    <source>
        <dbReference type="PROSITE" id="PS50011"/>
    </source>
</evidence>
<evidence type="ECO:0000256" key="5">
    <source>
        <dbReference type="ARBA" id="ARBA00022777"/>
    </source>
</evidence>
<dbReference type="PANTHER" id="PTHR43289:SF6">
    <property type="entry name" value="SERINE_THREONINE-PROTEIN KINASE NEKL-3"/>
    <property type="match status" value="1"/>
</dbReference>
<evidence type="ECO:0000313" key="9">
    <source>
        <dbReference type="Proteomes" id="UP000198318"/>
    </source>
</evidence>
<evidence type="ECO:0000256" key="3">
    <source>
        <dbReference type="ARBA" id="ARBA00022679"/>
    </source>
</evidence>
<dbReference type="PANTHER" id="PTHR43289">
    <property type="entry name" value="MITOGEN-ACTIVATED PROTEIN KINASE KINASE KINASE 20-RELATED"/>
    <property type="match status" value="1"/>
</dbReference>
<sequence>MSDWYSGPRPGWRVGPDHSPDEYTLVEAVTRGGEGDVWLARRIQPDGRQRGGDWAIKMLLTDHPAVTRNGDDPETLLRKWNDRWYKSHLDSSDLHTIPGIVVPAQTFGGPAPHPPGEARDGERGLYMATPWIEGTDLRRWREAAAPRDLPNVVTEVCRIVDALHDLGRVHGDISPGNIMVGPDGRVSLIDFTFMRFTELSRTTAAITPGFGAPEAADESTVRTDAYAVGAVVYHLLTGQKVPTAPSGLPARDAARAAERVLGRQGWSREVADLVTEALSPDPFRRPVPLRPWAHRLTALLDAEAGRVTCVDVVSDVRDERITVTGSLLGLAASGPWRPPPDGPRAAAHTAAELDGTGRLVVFAVDPQDGLWAAVDGRWHRVTDRPVRGRPAVARASDGGVVCVVLGPDQVLAHDLAAGETGFRERVLKEGLRPDSAVGPVITRPDGPLVALYREGPELFTITDGLVEPVLAEFRPEAAALGISRWGDLEVLAVDGSTGELVAVEQLSGGWAPPMPIPCPVPVGNIAVLDHREGRTIAVAGPRGVWVMTTGGPWEPLDDTRPAERVVLRPTRSWRMQLAALAGGRASCWAEDHTKRWVPQD</sequence>
<dbReference type="RefSeq" id="WP_089329814.1">
    <property type="nucleotide sequence ID" value="NZ_FZOR01000041.1"/>
</dbReference>
<dbReference type="SMART" id="SM00220">
    <property type="entry name" value="S_TKc"/>
    <property type="match status" value="1"/>
</dbReference>
<proteinExistence type="predicted"/>
<reference evidence="8 9" key="1">
    <citation type="submission" date="2017-06" db="EMBL/GenBank/DDBJ databases">
        <authorList>
            <person name="Kim H.J."/>
            <person name="Triplett B.A."/>
        </authorList>
    </citation>
    <scope>NUCLEOTIDE SEQUENCE [LARGE SCALE GENOMIC DNA]</scope>
    <source>
        <strain evidence="8 9">DSM 44715</strain>
    </source>
</reference>
<protein>
    <recommendedName>
        <fullName evidence="1">non-specific serine/threonine protein kinase</fullName>
        <ecNumber evidence="1">2.7.11.1</ecNumber>
    </recommendedName>
</protein>